<feature type="chain" id="PRO_5008708251" evidence="3">
    <location>
        <begin position="30"/>
        <end position="531"/>
    </location>
</feature>
<dbReference type="AlphaFoldDB" id="A0A1C4XKQ3"/>
<name>A0A1C4XKQ3_9ACTN</name>
<sequence>MLTNSTRRWLAGLGVAGAFIAASATPAAAEEPAVALGLYFNDTTVALGSEGKTDSPIVYASEPTVVNNLTVRYDYSGLAGKAKITPEIEGDCTTPEEGVLVCQEHFEIGIDDWGIAGLLAVNIAPAAGAKDGDSGDLKVTVSADGVKPASHTAKVKIGEGVDLAGGPEVTRSAAPGGSFTAPLVLSNVGETSAKGAVVVFDMDYGIRTSKHYSNCTYADDWVRTCRFTDTTVAAGETFAASVPYVLAKDTYAPGAQYGYHNWMTVDEFDDFTAYLDSRNISVGEPGTDEALVLTKQPAAQARSFQADPNPENNWSGMQVKVTGTNGVDLAAIGDELTGKAGEVVTATVGVRNNGPASLDFGRVGSPVTKIDVTVPIGTTAVQVPGNCFPMKGDNGDWEEPGKPGAKAYRCYPDIFIGVGEEQTVELGLRIDKVIPNATGAVVINAKCQCEGFQNDTNPANDKAKLLVNAAPGGGVPGDGGQGGGGQGGGDGGSLPITGSNTALIAGIGALLLAAGTAGYVVSRRRKTRFVA</sequence>
<accession>A0A1C4XKQ3</accession>
<evidence type="ECO:0000256" key="1">
    <source>
        <dbReference type="SAM" id="MobiDB-lite"/>
    </source>
</evidence>
<evidence type="ECO:0000313" key="5">
    <source>
        <dbReference type="Proteomes" id="UP000199629"/>
    </source>
</evidence>
<feature type="compositionally biased region" description="Gly residues" evidence="1">
    <location>
        <begin position="471"/>
        <end position="492"/>
    </location>
</feature>
<evidence type="ECO:0000313" key="4">
    <source>
        <dbReference type="EMBL" id="SCF09080.1"/>
    </source>
</evidence>
<dbReference type="RefSeq" id="WP_091264426.1">
    <property type="nucleotide sequence ID" value="NZ_FMCS01000006.1"/>
</dbReference>
<dbReference type="EMBL" id="FMCS01000006">
    <property type="protein sequence ID" value="SCF09080.1"/>
    <property type="molecule type" value="Genomic_DNA"/>
</dbReference>
<organism evidence="4 5">
    <name type="scientific">Micromonospora chaiyaphumensis</name>
    <dbReference type="NCBI Taxonomy" id="307119"/>
    <lineage>
        <taxon>Bacteria</taxon>
        <taxon>Bacillati</taxon>
        <taxon>Actinomycetota</taxon>
        <taxon>Actinomycetes</taxon>
        <taxon>Micromonosporales</taxon>
        <taxon>Micromonosporaceae</taxon>
        <taxon>Micromonospora</taxon>
    </lineage>
</organism>
<keyword evidence="2" id="KW-0472">Membrane</keyword>
<keyword evidence="2" id="KW-1133">Transmembrane helix</keyword>
<feature type="signal peptide" evidence="3">
    <location>
        <begin position="1"/>
        <end position="29"/>
    </location>
</feature>
<reference evidence="5" key="1">
    <citation type="submission" date="2016-06" db="EMBL/GenBank/DDBJ databases">
        <authorList>
            <person name="Varghese N."/>
            <person name="Submissions Spin"/>
        </authorList>
    </citation>
    <scope>NUCLEOTIDE SEQUENCE [LARGE SCALE GENOMIC DNA]</scope>
    <source>
        <strain evidence="5">DSM 45246</strain>
    </source>
</reference>
<evidence type="ECO:0000256" key="3">
    <source>
        <dbReference type="SAM" id="SignalP"/>
    </source>
</evidence>
<evidence type="ECO:0000256" key="2">
    <source>
        <dbReference type="SAM" id="Phobius"/>
    </source>
</evidence>
<gene>
    <name evidence="4" type="ORF">GA0070214_106131</name>
</gene>
<keyword evidence="5" id="KW-1185">Reference proteome</keyword>
<proteinExistence type="predicted"/>
<dbReference type="Proteomes" id="UP000199629">
    <property type="component" value="Unassembled WGS sequence"/>
</dbReference>
<feature type="transmembrane region" description="Helical" evidence="2">
    <location>
        <begin position="502"/>
        <end position="521"/>
    </location>
</feature>
<dbReference type="NCBIfam" id="TIGR01167">
    <property type="entry name" value="LPXTG_anchor"/>
    <property type="match status" value="1"/>
</dbReference>
<feature type="region of interest" description="Disordered" evidence="1">
    <location>
        <begin position="470"/>
        <end position="492"/>
    </location>
</feature>
<keyword evidence="3" id="KW-0732">Signal</keyword>
<protein>
    <submittedName>
        <fullName evidence="4">LPXTG-motif cell wall anchor domain-containing protein</fullName>
    </submittedName>
</protein>
<keyword evidence="2" id="KW-0812">Transmembrane</keyword>